<dbReference type="GO" id="GO:0006282">
    <property type="term" value="P:regulation of DNA repair"/>
    <property type="evidence" value="ECO:0007669"/>
    <property type="project" value="InterPro"/>
</dbReference>
<feature type="domain" description="RecX second three-helical" evidence="5">
    <location>
        <begin position="57"/>
        <end position="98"/>
    </location>
</feature>
<dbReference type="Pfam" id="PF02631">
    <property type="entry name" value="RecX_HTH2"/>
    <property type="match status" value="1"/>
</dbReference>
<evidence type="ECO:0000313" key="7">
    <source>
        <dbReference type="Proteomes" id="UP000196102"/>
    </source>
</evidence>
<dbReference type="RefSeq" id="WP_303685587.1">
    <property type="nucleotide sequence ID" value="NZ_CAJXYO010000084.1"/>
</dbReference>
<comment type="caution">
    <text evidence="6">The sequence shown here is derived from an EMBL/GenBank/DDBJ whole genome shotgun (WGS) entry which is preliminary data.</text>
</comment>
<dbReference type="InterPro" id="IPR036388">
    <property type="entry name" value="WH-like_DNA-bd_sf"/>
</dbReference>
<dbReference type="Proteomes" id="UP000196102">
    <property type="component" value="Unassembled WGS sequence"/>
</dbReference>
<dbReference type="GO" id="GO:0005737">
    <property type="term" value="C:cytoplasm"/>
    <property type="evidence" value="ECO:0007669"/>
    <property type="project" value="UniProtKB-SubCell"/>
</dbReference>
<keyword evidence="4" id="KW-0963">Cytoplasm</keyword>
<dbReference type="PANTHER" id="PTHR33602:SF1">
    <property type="entry name" value="REGULATORY PROTEIN RECX FAMILY PROTEIN"/>
    <property type="match status" value="1"/>
</dbReference>
<evidence type="ECO:0000256" key="2">
    <source>
        <dbReference type="ARBA" id="ARBA00009695"/>
    </source>
</evidence>
<evidence type="ECO:0000256" key="3">
    <source>
        <dbReference type="ARBA" id="ARBA00018111"/>
    </source>
</evidence>
<evidence type="ECO:0000256" key="4">
    <source>
        <dbReference type="ARBA" id="ARBA00022490"/>
    </source>
</evidence>
<name>A0A1Z8BF22_9FLAO</name>
<reference evidence="7" key="1">
    <citation type="journal article" date="2017" name="Proc. Natl. Acad. Sci. U.S.A.">
        <title>Simulation of Deepwater Horizon oil plume reveals substrate specialization within a complex community of hydrocarbon-degraders.</title>
        <authorList>
            <person name="Hu P."/>
            <person name="Dubinsky E.A."/>
            <person name="Probst A.J."/>
            <person name="Wang J."/>
            <person name="Sieber C.M.K."/>
            <person name="Tom L.M."/>
            <person name="Gardinali P."/>
            <person name="Banfield J.F."/>
            <person name="Atlas R.M."/>
            <person name="Andersen G.L."/>
        </authorList>
    </citation>
    <scope>NUCLEOTIDE SEQUENCE [LARGE SCALE GENOMIC DNA]</scope>
</reference>
<dbReference type="PANTHER" id="PTHR33602">
    <property type="entry name" value="REGULATORY PROTEIN RECX FAMILY PROTEIN"/>
    <property type="match status" value="1"/>
</dbReference>
<gene>
    <name evidence="6" type="ORF">A9Q93_01375</name>
</gene>
<dbReference type="Gene3D" id="1.10.10.10">
    <property type="entry name" value="Winged helix-like DNA-binding domain superfamily/Winged helix DNA-binding domain"/>
    <property type="match status" value="2"/>
</dbReference>
<evidence type="ECO:0000313" key="6">
    <source>
        <dbReference type="EMBL" id="OUS21174.1"/>
    </source>
</evidence>
<evidence type="ECO:0000259" key="5">
    <source>
        <dbReference type="Pfam" id="PF02631"/>
    </source>
</evidence>
<evidence type="ECO:0000256" key="1">
    <source>
        <dbReference type="ARBA" id="ARBA00004496"/>
    </source>
</evidence>
<dbReference type="InterPro" id="IPR003783">
    <property type="entry name" value="Regulatory_RecX"/>
</dbReference>
<dbReference type="EMBL" id="MAAX01000024">
    <property type="protein sequence ID" value="OUS21174.1"/>
    <property type="molecule type" value="Genomic_DNA"/>
</dbReference>
<comment type="subcellular location">
    <subcellularLocation>
        <location evidence="1">Cytoplasm</location>
    </subcellularLocation>
</comment>
<organism evidence="6 7">
    <name type="scientific">Nonlabens dokdonensis</name>
    <dbReference type="NCBI Taxonomy" id="328515"/>
    <lineage>
        <taxon>Bacteria</taxon>
        <taxon>Pseudomonadati</taxon>
        <taxon>Bacteroidota</taxon>
        <taxon>Flavobacteriia</taxon>
        <taxon>Flavobacteriales</taxon>
        <taxon>Flavobacteriaceae</taxon>
        <taxon>Nonlabens</taxon>
    </lineage>
</organism>
<dbReference type="AlphaFoldDB" id="A0A1Z8BF22"/>
<comment type="similarity">
    <text evidence="2">Belongs to the RecX family.</text>
</comment>
<dbReference type="InterPro" id="IPR053924">
    <property type="entry name" value="RecX_HTH_2nd"/>
</dbReference>
<proteinExistence type="inferred from homology"/>
<sequence length="157" mass="18658">MPQESFTVEEATRAIERYCAYQERCHKEVVDKLKSMGMIELAINEIIPHLIQHKFLNETRYAEAFARGKFRIKKWGKNRIVRELKMKGLNDRTIKAGLKEISESDYVMVFDTLSRKRLLQLTKETDKYKKRKKLADYLLYRGWESHLVYAKATELIP</sequence>
<accession>A0A1Z8BF22</accession>
<protein>
    <recommendedName>
        <fullName evidence="3">Regulatory protein RecX</fullName>
    </recommendedName>
</protein>